<dbReference type="GO" id="GO:0016020">
    <property type="term" value="C:membrane"/>
    <property type="evidence" value="ECO:0007669"/>
    <property type="project" value="InterPro"/>
</dbReference>
<dbReference type="InterPro" id="IPR010559">
    <property type="entry name" value="Sig_transdc_His_kin_internal"/>
</dbReference>
<keyword evidence="1" id="KW-1133">Transmembrane helix</keyword>
<accession>A0A4R2NV99</accession>
<dbReference type="AlphaFoldDB" id="A0A4R2NV99"/>
<dbReference type="OrthoDB" id="9809908at2"/>
<gene>
    <name evidence="3" type="ORF">EV195_103264</name>
</gene>
<keyword evidence="4" id="KW-1185">Reference proteome</keyword>
<sequence>MLNLFNTYKKTIVFIVGVSIVIPLMYLSYSIVITNKNSVRINVGANSIFEVLVLIYYLLLVVVLSGYFIYWLIANIRFLMNLKNEKKKTELLHLQSQVNPHFFFNMLNNLYGLVDSDREKAKRLILQLSDMMRYSIYEGQKELVTLEQEIDFIQSFLELHKMRYHKKIHINFNVDVQSLNLKLTPLLFIILVENAFKHGVEVLRDNAYVTINLTEKNHIIKFCIENNFDTELKTENGIGLFNLKRRLELIYPKKHEFTERITNDVYTTKLLLKL</sequence>
<keyword evidence="3" id="KW-0418">Kinase</keyword>
<evidence type="ECO:0000313" key="3">
    <source>
        <dbReference type="EMBL" id="TCP25902.1"/>
    </source>
</evidence>
<dbReference type="GO" id="GO:0000155">
    <property type="term" value="F:phosphorelay sensor kinase activity"/>
    <property type="evidence" value="ECO:0007669"/>
    <property type="project" value="InterPro"/>
</dbReference>
<comment type="caution">
    <text evidence="3">The sequence shown here is derived from an EMBL/GenBank/DDBJ whole genome shotgun (WGS) entry which is preliminary data.</text>
</comment>
<protein>
    <submittedName>
        <fullName evidence="3">Histidine kinase</fullName>
    </submittedName>
</protein>
<dbReference type="SUPFAM" id="SSF55874">
    <property type="entry name" value="ATPase domain of HSP90 chaperone/DNA topoisomerase II/histidine kinase"/>
    <property type="match status" value="1"/>
</dbReference>
<evidence type="ECO:0000313" key="4">
    <source>
        <dbReference type="Proteomes" id="UP000294564"/>
    </source>
</evidence>
<dbReference type="RefSeq" id="WP_132794286.1">
    <property type="nucleotide sequence ID" value="NZ_SLXM01000003.1"/>
</dbReference>
<dbReference type="PANTHER" id="PTHR34220">
    <property type="entry name" value="SENSOR HISTIDINE KINASE YPDA"/>
    <property type="match status" value="1"/>
</dbReference>
<keyword evidence="3" id="KW-0808">Transferase</keyword>
<dbReference type="Gene3D" id="3.30.565.10">
    <property type="entry name" value="Histidine kinase-like ATPase, C-terminal domain"/>
    <property type="match status" value="1"/>
</dbReference>
<keyword evidence="1" id="KW-0812">Transmembrane</keyword>
<dbReference type="Pfam" id="PF06580">
    <property type="entry name" value="His_kinase"/>
    <property type="match status" value="1"/>
</dbReference>
<evidence type="ECO:0000256" key="1">
    <source>
        <dbReference type="SAM" id="Phobius"/>
    </source>
</evidence>
<dbReference type="PANTHER" id="PTHR34220:SF7">
    <property type="entry name" value="SENSOR HISTIDINE KINASE YPDA"/>
    <property type="match status" value="1"/>
</dbReference>
<dbReference type="EMBL" id="SLXM01000003">
    <property type="protein sequence ID" value="TCP25902.1"/>
    <property type="molecule type" value="Genomic_DNA"/>
</dbReference>
<organism evidence="3 4">
    <name type="scientific">Tenacibaculum skagerrakense</name>
    <dbReference type="NCBI Taxonomy" id="186571"/>
    <lineage>
        <taxon>Bacteria</taxon>
        <taxon>Pseudomonadati</taxon>
        <taxon>Bacteroidota</taxon>
        <taxon>Flavobacteriia</taxon>
        <taxon>Flavobacteriales</taxon>
        <taxon>Flavobacteriaceae</taxon>
        <taxon>Tenacibaculum</taxon>
    </lineage>
</organism>
<feature type="domain" description="Signal transduction histidine kinase internal region" evidence="2">
    <location>
        <begin position="90"/>
        <end position="167"/>
    </location>
</feature>
<dbReference type="InterPro" id="IPR036890">
    <property type="entry name" value="HATPase_C_sf"/>
</dbReference>
<name>A0A4R2NV99_9FLAO</name>
<dbReference type="InterPro" id="IPR050640">
    <property type="entry name" value="Bact_2-comp_sensor_kinase"/>
</dbReference>
<reference evidence="3 4" key="1">
    <citation type="submission" date="2019-03" db="EMBL/GenBank/DDBJ databases">
        <title>Genomic Encyclopedia of Type Strains, Phase IV (KMG-IV): sequencing the most valuable type-strain genomes for metagenomic binning, comparative biology and taxonomic classification.</title>
        <authorList>
            <person name="Goeker M."/>
        </authorList>
    </citation>
    <scope>NUCLEOTIDE SEQUENCE [LARGE SCALE GENOMIC DNA]</scope>
    <source>
        <strain evidence="3 4">DSM 14836</strain>
    </source>
</reference>
<dbReference type="Proteomes" id="UP000294564">
    <property type="component" value="Unassembled WGS sequence"/>
</dbReference>
<feature type="transmembrane region" description="Helical" evidence="1">
    <location>
        <begin position="12"/>
        <end position="33"/>
    </location>
</feature>
<proteinExistence type="predicted"/>
<feature type="transmembrane region" description="Helical" evidence="1">
    <location>
        <begin position="53"/>
        <end position="73"/>
    </location>
</feature>
<evidence type="ECO:0000259" key="2">
    <source>
        <dbReference type="Pfam" id="PF06580"/>
    </source>
</evidence>
<keyword evidence="1" id="KW-0472">Membrane</keyword>